<reference evidence="1" key="1">
    <citation type="submission" date="2021-06" db="EMBL/GenBank/DDBJ databases">
        <authorList>
            <person name="Kallberg Y."/>
            <person name="Tangrot J."/>
            <person name="Rosling A."/>
        </authorList>
    </citation>
    <scope>NUCLEOTIDE SEQUENCE</scope>
    <source>
        <strain evidence="1">FL966</strain>
    </source>
</reference>
<evidence type="ECO:0000313" key="2">
    <source>
        <dbReference type="Proteomes" id="UP000789759"/>
    </source>
</evidence>
<name>A0A9N8ZXS3_9GLOM</name>
<dbReference type="EMBL" id="CAJVQA010001366">
    <property type="protein sequence ID" value="CAG8511927.1"/>
    <property type="molecule type" value="Genomic_DNA"/>
</dbReference>
<feature type="non-terminal residue" evidence="1">
    <location>
        <position position="90"/>
    </location>
</feature>
<protein>
    <submittedName>
        <fullName evidence="1">24961_t:CDS:1</fullName>
    </submittedName>
</protein>
<dbReference type="OrthoDB" id="2446598at2759"/>
<dbReference type="AlphaFoldDB" id="A0A9N8ZXS3"/>
<sequence length="90" mass="10507">KYPQESKLLYTRKPGKYKIPNNYIVHTSYGKKNNQKTVICSIYYCGKDAKFRVVYGNKHNDYVESKESSSAVANLYQKAIESKTKKKKFK</sequence>
<comment type="caution">
    <text evidence="1">The sequence shown here is derived from an EMBL/GenBank/DDBJ whole genome shotgun (WGS) entry which is preliminary data.</text>
</comment>
<keyword evidence="2" id="KW-1185">Reference proteome</keyword>
<organism evidence="1 2">
    <name type="scientific">Cetraspora pellucida</name>
    <dbReference type="NCBI Taxonomy" id="1433469"/>
    <lineage>
        <taxon>Eukaryota</taxon>
        <taxon>Fungi</taxon>
        <taxon>Fungi incertae sedis</taxon>
        <taxon>Mucoromycota</taxon>
        <taxon>Glomeromycotina</taxon>
        <taxon>Glomeromycetes</taxon>
        <taxon>Diversisporales</taxon>
        <taxon>Gigasporaceae</taxon>
        <taxon>Cetraspora</taxon>
    </lineage>
</organism>
<accession>A0A9N8ZXS3</accession>
<evidence type="ECO:0000313" key="1">
    <source>
        <dbReference type="EMBL" id="CAG8511927.1"/>
    </source>
</evidence>
<gene>
    <name evidence="1" type="ORF">CPELLU_LOCUS2958</name>
</gene>
<proteinExistence type="predicted"/>
<dbReference type="Proteomes" id="UP000789759">
    <property type="component" value="Unassembled WGS sequence"/>
</dbReference>